<dbReference type="EMBL" id="KZ293671">
    <property type="protein sequence ID" value="PBK88670.1"/>
    <property type="molecule type" value="Genomic_DNA"/>
</dbReference>
<dbReference type="OrthoDB" id="10531853at2759"/>
<evidence type="ECO:0008006" key="4">
    <source>
        <dbReference type="Google" id="ProtNLM"/>
    </source>
</evidence>
<protein>
    <recommendedName>
        <fullName evidence="4">Secreted protein</fullName>
    </recommendedName>
</protein>
<dbReference type="InParanoid" id="A0A2H3D3K2"/>
<reference evidence="3" key="1">
    <citation type="journal article" date="2017" name="Nat. Ecol. Evol.">
        <title>Genome expansion and lineage-specific genetic innovations in the forest pathogenic fungi Armillaria.</title>
        <authorList>
            <person name="Sipos G."/>
            <person name="Prasanna A.N."/>
            <person name="Walter M.C."/>
            <person name="O'Connor E."/>
            <person name="Balint B."/>
            <person name="Krizsan K."/>
            <person name="Kiss B."/>
            <person name="Hess J."/>
            <person name="Varga T."/>
            <person name="Slot J."/>
            <person name="Riley R."/>
            <person name="Boka B."/>
            <person name="Rigling D."/>
            <person name="Barry K."/>
            <person name="Lee J."/>
            <person name="Mihaltcheva S."/>
            <person name="LaButti K."/>
            <person name="Lipzen A."/>
            <person name="Waldron R."/>
            <person name="Moloney N.M."/>
            <person name="Sperisen C."/>
            <person name="Kredics L."/>
            <person name="Vagvoelgyi C."/>
            <person name="Patrignani A."/>
            <person name="Fitzpatrick D."/>
            <person name="Nagy I."/>
            <person name="Doyle S."/>
            <person name="Anderson J.B."/>
            <person name="Grigoriev I.V."/>
            <person name="Gueldener U."/>
            <person name="Muensterkoetter M."/>
            <person name="Nagy L.G."/>
        </authorList>
    </citation>
    <scope>NUCLEOTIDE SEQUENCE [LARGE SCALE GENOMIC DNA]</scope>
    <source>
        <strain evidence="3">Ar21-2</strain>
    </source>
</reference>
<feature type="signal peptide" evidence="1">
    <location>
        <begin position="1"/>
        <end position="27"/>
    </location>
</feature>
<organism evidence="2 3">
    <name type="scientific">Armillaria gallica</name>
    <name type="common">Bulbous honey fungus</name>
    <name type="synonym">Armillaria bulbosa</name>
    <dbReference type="NCBI Taxonomy" id="47427"/>
    <lineage>
        <taxon>Eukaryota</taxon>
        <taxon>Fungi</taxon>
        <taxon>Dikarya</taxon>
        <taxon>Basidiomycota</taxon>
        <taxon>Agaricomycotina</taxon>
        <taxon>Agaricomycetes</taxon>
        <taxon>Agaricomycetidae</taxon>
        <taxon>Agaricales</taxon>
        <taxon>Marasmiineae</taxon>
        <taxon>Physalacriaceae</taxon>
        <taxon>Armillaria</taxon>
    </lineage>
</organism>
<dbReference type="Proteomes" id="UP000217790">
    <property type="component" value="Unassembled WGS sequence"/>
</dbReference>
<keyword evidence="1" id="KW-0732">Signal</keyword>
<sequence length="127" mass="14147">MTETTAAICCPLWCCLFLFTCVYKSGPQPCKDSQLSNPASHESIASSVSRLACSNCRCWRCSRSSNGTVPAGHHVSSSHCSLLQDTTYRSANTCNHRASPSSHPHHFESNCFRPRIRRRGEDDDFFC</sequence>
<gene>
    <name evidence="2" type="ORF">ARMGADRAFT_352755</name>
</gene>
<name>A0A2H3D3K2_ARMGA</name>
<dbReference type="AlphaFoldDB" id="A0A2H3D3K2"/>
<evidence type="ECO:0000313" key="3">
    <source>
        <dbReference type="Proteomes" id="UP000217790"/>
    </source>
</evidence>
<proteinExistence type="predicted"/>
<accession>A0A2H3D3K2</accession>
<feature type="chain" id="PRO_5013870737" description="Secreted protein" evidence="1">
    <location>
        <begin position="28"/>
        <end position="127"/>
    </location>
</feature>
<keyword evidence="3" id="KW-1185">Reference proteome</keyword>
<evidence type="ECO:0000256" key="1">
    <source>
        <dbReference type="SAM" id="SignalP"/>
    </source>
</evidence>
<evidence type="ECO:0000313" key="2">
    <source>
        <dbReference type="EMBL" id="PBK88670.1"/>
    </source>
</evidence>